<feature type="region of interest" description="Disordered" evidence="3">
    <location>
        <begin position="1"/>
        <end position="60"/>
    </location>
</feature>
<dbReference type="InterPro" id="IPR013751">
    <property type="entry name" value="ACP_syn_III_N"/>
</dbReference>
<keyword evidence="1" id="KW-0808">Transferase</keyword>
<dbReference type="NCBIfam" id="NF006720">
    <property type="entry name" value="PRK09258.1"/>
    <property type="match status" value="1"/>
</dbReference>
<feature type="domain" description="Beta-ketoacyl-[acyl-carrier-protein] synthase III C-terminal" evidence="4">
    <location>
        <begin position="460"/>
        <end position="541"/>
    </location>
</feature>
<dbReference type="PANTHER" id="PTHR34069">
    <property type="entry name" value="3-OXOACYL-[ACYL-CARRIER-PROTEIN] SYNTHASE 3"/>
    <property type="match status" value="1"/>
</dbReference>
<keyword evidence="7" id="KW-1185">Reference proteome</keyword>
<evidence type="ECO:0000256" key="1">
    <source>
        <dbReference type="ARBA" id="ARBA00022679"/>
    </source>
</evidence>
<dbReference type="SUPFAM" id="SSF53901">
    <property type="entry name" value="Thiolase-like"/>
    <property type="match status" value="1"/>
</dbReference>
<evidence type="ECO:0000256" key="3">
    <source>
        <dbReference type="SAM" id="MobiDB-lite"/>
    </source>
</evidence>
<dbReference type="Pfam" id="PF08541">
    <property type="entry name" value="ACP_syn_III_C"/>
    <property type="match status" value="1"/>
</dbReference>
<feature type="domain" description="Beta-ketoacyl-[acyl-carrier-protein] synthase III N-terminal" evidence="5">
    <location>
        <begin position="324"/>
        <end position="405"/>
    </location>
</feature>
<sequence length="541" mass="56388">MSPRGFRARPHTPPPDFPAHSQRPRAPAAHPAAPFPVPRDGGRRWTHDPGDDDRSGPFSLFTLTQGRRTAILPLLALAGPVMPTGAVAAAAAAGGSRRFRCTPASGTGGEPEPVLPHQADTQRRDAGAQSRAPAGASARFGGAAPGDRAVAQRSVEPVRNAAPFGPDRGHSRPDAISNSSEGNHMTQTPATEPAHGRDSGSAAGNHTQRYENTAVVTTCGLEAPHVVSSAEFDERLAATYARLRLRPGLLESVAGVRERRWWPRDVSFTDAATMAGAKALAEAGISADEVGLLIDTSVSRAHLEPASAVAVHHALGLPTSCLNFDLGNACLGFLNAVELAATMIDAGRIGHALIVDGECARPMQTRTLERLAREDATREDVLTQFATLTLGSGAAAMVLGRRDQHPAGHPLLAASTRAHTEHHRLCVGDLDGMSTDAKGLLDAGASIAAAAWAAVPASFGWSDMDCYISHQVSTAHTREMCAAMGIDPGRVPLTFPTYGNMGPATIPFTLAAHAGGLERGDRVLLMGAGSGLNACSVELAW</sequence>
<dbReference type="Proteomes" id="UP001499993">
    <property type="component" value="Unassembled WGS sequence"/>
</dbReference>
<feature type="compositionally biased region" description="Basic and acidic residues" evidence="3">
    <location>
        <begin position="40"/>
        <end position="55"/>
    </location>
</feature>
<feature type="compositionally biased region" description="Basic residues" evidence="3">
    <location>
        <begin position="1"/>
        <end position="10"/>
    </location>
</feature>
<evidence type="ECO:0000313" key="7">
    <source>
        <dbReference type="Proteomes" id="UP001499993"/>
    </source>
</evidence>
<dbReference type="Pfam" id="PF08545">
    <property type="entry name" value="ACP_syn_III"/>
    <property type="match status" value="1"/>
</dbReference>
<dbReference type="EMBL" id="BAABIK010000014">
    <property type="protein sequence ID" value="GAA4943650.1"/>
    <property type="molecule type" value="Genomic_DNA"/>
</dbReference>
<dbReference type="InterPro" id="IPR016039">
    <property type="entry name" value="Thiolase-like"/>
</dbReference>
<evidence type="ECO:0000259" key="4">
    <source>
        <dbReference type="Pfam" id="PF08541"/>
    </source>
</evidence>
<evidence type="ECO:0000256" key="2">
    <source>
        <dbReference type="ARBA" id="ARBA00023315"/>
    </source>
</evidence>
<dbReference type="PANTHER" id="PTHR34069:SF3">
    <property type="entry name" value="ACYL-COA:ACYL-COA ALKYLTRANSFERASE"/>
    <property type="match status" value="1"/>
</dbReference>
<feature type="compositionally biased region" description="Low complexity" evidence="3">
    <location>
        <begin position="18"/>
        <end position="32"/>
    </location>
</feature>
<evidence type="ECO:0000313" key="6">
    <source>
        <dbReference type="EMBL" id="GAA4943650.1"/>
    </source>
</evidence>
<evidence type="ECO:0008006" key="8">
    <source>
        <dbReference type="Google" id="ProtNLM"/>
    </source>
</evidence>
<reference evidence="7" key="1">
    <citation type="journal article" date="2019" name="Int. J. Syst. Evol. Microbiol.">
        <title>The Global Catalogue of Microorganisms (GCM) 10K type strain sequencing project: providing services to taxonomists for standard genome sequencing and annotation.</title>
        <authorList>
            <consortium name="The Broad Institute Genomics Platform"/>
            <consortium name="The Broad Institute Genome Sequencing Center for Infectious Disease"/>
            <person name="Wu L."/>
            <person name="Ma J."/>
        </authorList>
    </citation>
    <scope>NUCLEOTIDE SEQUENCE [LARGE SCALE GENOMIC DNA]</scope>
    <source>
        <strain evidence="7">JCM 18123</strain>
    </source>
</reference>
<gene>
    <name evidence="6" type="ORF">GCM10023224_28050</name>
</gene>
<feature type="compositionally biased region" description="Polar residues" evidence="3">
    <location>
        <begin position="176"/>
        <end position="190"/>
    </location>
</feature>
<proteinExistence type="predicted"/>
<comment type="caution">
    <text evidence="6">The sequence shown here is derived from an EMBL/GenBank/DDBJ whole genome shotgun (WGS) entry which is preliminary data.</text>
</comment>
<accession>A0ABP9GHP4</accession>
<organism evidence="6 7">
    <name type="scientific">Streptomonospora halophila</name>
    <dbReference type="NCBI Taxonomy" id="427369"/>
    <lineage>
        <taxon>Bacteria</taxon>
        <taxon>Bacillati</taxon>
        <taxon>Actinomycetota</taxon>
        <taxon>Actinomycetes</taxon>
        <taxon>Streptosporangiales</taxon>
        <taxon>Nocardiopsidaceae</taxon>
        <taxon>Streptomonospora</taxon>
    </lineage>
</organism>
<feature type="region of interest" description="Disordered" evidence="3">
    <location>
        <begin position="95"/>
        <end position="205"/>
    </location>
</feature>
<evidence type="ECO:0000259" key="5">
    <source>
        <dbReference type="Pfam" id="PF08545"/>
    </source>
</evidence>
<keyword evidence="2" id="KW-0012">Acyltransferase</keyword>
<dbReference type="InterPro" id="IPR013747">
    <property type="entry name" value="ACP_syn_III_C"/>
</dbReference>
<protein>
    <recommendedName>
        <fullName evidence="8">3-oxoacyl-[acyl-carrier-protein] synthase-3</fullName>
    </recommendedName>
</protein>
<name>A0ABP9GHP4_9ACTN</name>
<dbReference type="Gene3D" id="3.40.47.10">
    <property type="match status" value="2"/>
</dbReference>